<dbReference type="EMBL" id="CP003843">
    <property type="protein sequence ID" value="AFS83073.1"/>
    <property type="molecule type" value="Genomic_DNA"/>
</dbReference>
<evidence type="ECO:0000256" key="1">
    <source>
        <dbReference type="SAM" id="Phobius"/>
    </source>
</evidence>
<accession>K0BA20</accession>
<keyword evidence="1" id="KW-0812">Transmembrane</keyword>
<dbReference type="AlphaFoldDB" id="K0BA20"/>
<proteinExistence type="predicted"/>
<evidence type="ECO:0008006" key="4">
    <source>
        <dbReference type="Google" id="ProtNLM"/>
    </source>
</evidence>
<dbReference type="STRING" id="1229909.NSED_06365"/>
<keyword evidence="1" id="KW-1133">Transmembrane helix</keyword>
<dbReference type="NCBIfam" id="TIGR04296">
    <property type="entry name" value="PEFG-CTERM"/>
    <property type="match status" value="1"/>
</dbReference>
<dbReference type="Proteomes" id="UP000006100">
    <property type="component" value="Chromosome"/>
</dbReference>
<feature type="transmembrane region" description="Helical" evidence="1">
    <location>
        <begin position="20"/>
        <end position="48"/>
    </location>
</feature>
<sequence length="305" mass="33756">MQLWNFQNEKIKDYKCYDKIIYTIHIYVIFRMYVFKISLLALIAVSIFSTSVFAEPTIQVSVSEENIQSLDSIWITGKVTDVSQWKPVRLTVTDPEGIVVYRPSVAISDDGTFRDLMHPTLPSFKLGTYTIIASQEDIDITARTQFTVTSEVMPRNQITQPSPEPAVSTPQLTDSSKITLTADTVNGSNIIKISGYTEIRSTDITFIVYAPSGNIISVGQVSPNTQGKFQLEIKTGGPVWKENGMYTITANQGTSSEYKESIKVEIKDGVVVPEFGVVASLVLAISIISIIIVSSKSKIAMPSRY</sequence>
<dbReference type="KEGG" id="nir:NSED_06365"/>
<keyword evidence="3" id="KW-1185">Reference proteome</keyword>
<dbReference type="PATRIC" id="fig|1229909.8.peg.1401"/>
<dbReference type="OrthoDB" id="3223at2157"/>
<dbReference type="InterPro" id="IPR027560">
    <property type="entry name" value="PEFG-CTERM"/>
</dbReference>
<dbReference type="eggNOG" id="arCOG08643">
    <property type="taxonomic scope" value="Archaea"/>
</dbReference>
<dbReference type="HOGENOM" id="CLU_1040525_0_0_2"/>
<reference evidence="2 3" key="1">
    <citation type="journal article" date="2012" name="J. Bacteriol.">
        <title>Draft Genome Sequence of an Ammonia-Oxidizing Archaeon, "Candidatus Nitrosopumilus sediminis" AR2, from Svalbard in the Arctic Circle.</title>
        <authorList>
            <person name="Park S.J."/>
            <person name="Kim J.G."/>
            <person name="Jung M.Y."/>
            <person name="Kim S.J."/>
            <person name="Cha I.T."/>
            <person name="Ghai R."/>
            <person name="Martin-Cuadrado A.B."/>
            <person name="Rodriguez-Valera F."/>
            <person name="Rhee S.K."/>
        </authorList>
    </citation>
    <scope>NUCLEOTIDE SEQUENCE [LARGE SCALE GENOMIC DNA]</scope>
    <source>
        <strain evidence="2 3">AR2</strain>
    </source>
</reference>
<name>K0BA20_9ARCH</name>
<feature type="transmembrane region" description="Helical" evidence="1">
    <location>
        <begin position="275"/>
        <end position="294"/>
    </location>
</feature>
<keyword evidence="1" id="KW-0472">Membrane</keyword>
<evidence type="ECO:0000313" key="2">
    <source>
        <dbReference type="EMBL" id="AFS83073.1"/>
    </source>
</evidence>
<gene>
    <name evidence="2" type="ORF">NSED_06365</name>
</gene>
<dbReference type="eggNOG" id="arCOG08038">
    <property type="taxonomic scope" value="Archaea"/>
</dbReference>
<organism evidence="2 3">
    <name type="scientific">Candidatus Nitrosopumilus sediminis</name>
    <dbReference type="NCBI Taxonomy" id="1229909"/>
    <lineage>
        <taxon>Archaea</taxon>
        <taxon>Nitrososphaerota</taxon>
        <taxon>Nitrososphaeria</taxon>
        <taxon>Nitrosopumilales</taxon>
        <taxon>Nitrosopumilaceae</taxon>
        <taxon>Nitrosopumilus</taxon>
    </lineage>
</organism>
<protein>
    <recommendedName>
        <fullName evidence="4">PEFG-CTERM sorting domain-containing protein</fullName>
    </recommendedName>
</protein>
<evidence type="ECO:0000313" key="3">
    <source>
        <dbReference type="Proteomes" id="UP000006100"/>
    </source>
</evidence>